<comment type="caution">
    <text evidence="2">The sequence shown here is derived from an EMBL/GenBank/DDBJ whole genome shotgun (WGS) entry which is preliminary data.</text>
</comment>
<reference evidence="2 3" key="1">
    <citation type="journal article" date="2015" name="Stand. Genomic Sci.">
        <title>Genomic Encyclopedia of Bacterial and Archaeal Type Strains, Phase III: the genomes of soil and plant-associated and newly described type strains.</title>
        <authorList>
            <person name="Whitman W.B."/>
            <person name="Woyke T."/>
            <person name="Klenk H.P."/>
            <person name="Zhou Y."/>
            <person name="Lilburn T.G."/>
            <person name="Beck B.J."/>
            <person name="De Vos P."/>
            <person name="Vandamme P."/>
            <person name="Eisen J.A."/>
            <person name="Garrity G."/>
            <person name="Hugenholtz P."/>
            <person name="Kyrpides N.C."/>
        </authorList>
    </citation>
    <scope>NUCLEOTIDE SEQUENCE [LARGE SCALE GENOMIC DNA]</scope>
    <source>
        <strain evidence="2 3">VKM Ac-2540</strain>
    </source>
</reference>
<keyword evidence="1" id="KW-0812">Transmembrane</keyword>
<name>A0A4Q7WQH1_9ACTN</name>
<dbReference type="AlphaFoldDB" id="A0A4Q7WQH1"/>
<evidence type="ECO:0000313" key="2">
    <source>
        <dbReference type="EMBL" id="RZU12138.1"/>
    </source>
</evidence>
<sequence>MRTLAQLPVHKQSARQALRLPVRLEHMLPEQLARTLRVVLGLLGGCLVGAGMAVGCLGLVGGLGWLGRLCWL</sequence>
<organism evidence="2 3">
    <name type="scientific">Kribbella rubisoli</name>
    <dbReference type="NCBI Taxonomy" id="3075929"/>
    <lineage>
        <taxon>Bacteria</taxon>
        <taxon>Bacillati</taxon>
        <taxon>Actinomycetota</taxon>
        <taxon>Actinomycetes</taxon>
        <taxon>Propionibacteriales</taxon>
        <taxon>Kribbellaceae</taxon>
        <taxon>Kribbella</taxon>
    </lineage>
</organism>
<feature type="transmembrane region" description="Helical" evidence="1">
    <location>
        <begin position="38"/>
        <end position="66"/>
    </location>
</feature>
<dbReference type="Proteomes" id="UP000292027">
    <property type="component" value="Unassembled WGS sequence"/>
</dbReference>
<protein>
    <submittedName>
        <fullName evidence="2">Uncharacterized protein</fullName>
    </submittedName>
</protein>
<accession>A0A4Q7WQH1</accession>
<gene>
    <name evidence="2" type="ORF">EV645_5399</name>
</gene>
<keyword evidence="3" id="KW-1185">Reference proteome</keyword>
<dbReference type="EMBL" id="SHKR01000014">
    <property type="protein sequence ID" value="RZU12138.1"/>
    <property type="molecule type" value="Genomic_DNA"/>
</dbReference>
<evidence type="ECO:0000256" key="1">
    <source>
        <dbReference type="SAM" id="Phobius"/>
    </source>
</evidence>
<proteinExistence type="predicted"/>
<keyword evidence="1" id="KW-0472">Membrane</keyword>
<keyword evidence="1" id="KW-1133">Transmembrane helix</keyword>
<evidence type="ECO:0000313" key="3">
    <source>
        <dbReference type="Proteomes" id="UP000292027"/>
    </source>
</evidence>